<comment type="caution">
    <text evidence="1">The sequence shown here is derived from an EMBL/GenBank/DDBJ whole genome shotgun (WGS) entry which is preliminary data.</text>
</comment>
<reference evidence="1" key="1">
    <citation type="submission" date="2022-12" db="EMBL/GenBank/DDBJ databases">
        <title>Genome Sequence of Lasiodiplodia mahajangana.</title>
        <authorList>
            <person name="Buettner E."/>
        </authorList>
    </citation>
    <scope>NUCLEOTIDE SEQUENCE</scope>
    <source>
        <strain evidence="1">VT137</strain>
    </source>
</reference>
<gene>
    <name evidence="1" type="ORF">O1611_g1847</name>
</gene>
<organism evidence="1 2">
    <name type="scientific">Lasiodiplodia mahajangana</name>
    <dbReference type="NCBI Taxonomy" id="1108764"/>
    <lineage>
        <taxon>Eukaryota</taxon>
        <taxon>Fungi</taxon>
        <taxon>Dikarya</taxon>
        <taxon>Ascomycota</taxon>
        <taxon>Pezizomycotina</taxon>
        <taxon>Dothideomycetes</taxon>
        <taxon>Dothideomycetes incertae sedis</taxon>
        <taxon>Botryosphaeriales</taxon>
        <taxon>Botryosphaeriaceae</taxon>
        <taxon>Lasiodiplodia</taxon>
    </lineage>
</organism>
<evidence type="ECO:0000313" key="2">
    <source>
        <dbReference type="Proteomes" id="UP001153332"/>
    </source>
</evidence>
<accession>A0ACC2JWJ8</accession>
<dbReference type="EMBL" id="JAPUUL010000230">
    <property type="protein sequence ID" value="KAJ8131776.1"/>
    <property type="molecule type" value="Genomic_DNA"/>
</dbReference>
<proteinExistence type="predicted"/>
<evidence type="ECO:0000313" key="1">
    <source>
        <dbReference type="EMBL" id="KAJ8131776.1"/>
    </source>
</evidence>
<sequence length="251" mass="26487">MASFLITGCSRGFGLALVRELVARPASEVGKVIATARGDSPALSEVAKASSGRVNLVKLDVADQASIKKAVVEVEGILGGKGLDVLVNNAAVCQYASAGIKSMDNLQESFTINVMGVHWTTQAFLPLLQKGNLKKVANITTNFGSITLAPAVHFMPAPAYKISKTALHALTVQYAIDHADEGFSFVALCPGWLKTDLGGGDMADLTAEEGAKASLDIIFKPNSETNGKLPKVLVKGWETKSHCYDGTNVPW</sequence>
<protein>
    <submittedName>
        <fullName evidence="1">Uncharacterized protein</fullName>
    </submittedName>
</protein>
<keyword evidence="2" id="KW-1185">Reference proteome</keyword>
<dbReference type="Proteomes" id="UP001153332">
    <property type="component" value="Unassembled WGS sequence"/>
</dbReference>
<name>A0ACC2JWJ8_9PEZI</name>